<dbReference type="RefSeq" id="WP_165935596.1">
    <property type="nucleotide sequence ID" value="NZ_JBHSWA010000003.1"/>
</dbReference>
<protein>
    <submittedName>
        <fullName evidence="2">GNAT family N-acetyltransferase</fullName>
        <ecNumber evidence="2">2.3.-.-</ecNumber>
    </submittedName>
</protein>
<dbReference type="Gene3D" id="3.40.630.30">
    <property type="match status" value="1"/>
</dbReference>
<gene>
    <name evidence="2" type="ORF">ACFQAU_19390</name>
</gene>
<dbReference type="CDD" id="cd04301">
    <property type="entry name" value="NAT_SF"/>
    <property type="match status" value="1"/>
</dbReference>
<keyword evidence="3" id="KW-1185">Reference proteome</keyword>
<dbReference type="EMBL" id="JBHSWA010000003">
    <property type="protein sequence ID" value="MFC6643550.1"/>
    <property type="molecule type" value="Genomic_DNA"/>
</dbReference>
<keyword evidence="2" id="KW-0808">Transferase</keyword>
<dbReference type="Pfam" id="PF00583">
    <property type="entry name" value="Acetyltransf_1"/>
    <property type="match status" value="1"/>
</dbReference>
<feature type="domain" description="N-acetyltransferase" evidence="1">
    <location>
        <begin position="1"/>
        <end position="106"/>
    </location>
</feature>
<organism evidence="2 3">
    <name type="scientific">Sulfitobacter profundi</name>
    <dbReference type="NCBI Taxonomy" id="2679961"/>
    <lineage>
        <taxon>Bacteria</taxon>
        <taxon>Pseudomonadati</taxon>
        <taxon>Pseudomonadota</taxon>
        <taxon>Alphaproteobacteria</taxon>
        <taxon>Rhodobacterales</taxon>
        <taxon>Roseobacteraceae</taxon>
        <taxon>Sulfitobacter</taxon>
    </lineage>
</organism>
<dbReference type="EC" id="2.3.-.-" evidence="2"/>
<comment type="caution">
    <text evidence="2">The sequence shown here is derived from an EMBL/GenBank/DDBJ whole genome shotgun (WGS) entry which is preliminary data.</text>
</comment>
<name>A0ABW1Z5E0_9RHOB</name>
<dbReference type="InterPro" id="IPR016181">
    <property type="entry name" value="Acyl_CoA_acyltransferase"/>
</dbReference>
<evidence type="ECO:0000313" key="3">
    <source>
        <dbReference type="Proteomes" id="UP001596403"/>
    </source>
</evidence>
<dbReference type="SUPFAM" id="SSF55729">
    <property type="entry name" value="Acyl-CoA N-acyltransferases (Nat)"/>
    <property type="match status" value="1"/>
</dbReference>
<reference evidence="3" key="1">
    <citation type="journal article" date="2019" name="Int. J. Syst. Evol. Microbiol.">
        <title>The Global Catalogue of Microorganisms (GCM) 10K type strain sequencing project: providing services to taxonomists for standard genome sequencing and annotation.</title>
        <authorList>
            <consortium name="The Broad Institute Genomics Platform"/>
            <consortium name="The Broad Institute Genome Sequencing Center for Infectious Disease"/>
            <person name="Wu L."/>
            <person name="Ma J."/>
        </authorList>
    </citation>
    <scope>NUCLEOTIDE SEQUENCE [LARGE SCALE GENOMIC DNA]</scope>
    <source>
        <strain evidence="3">NBRC 111368</strain>
    </source>
</reference>
<dbReference type="GO" id="GO:0016746">
    <property type="term" value="F:acyltransferase activity"/>
    <property type="evidence" value="ECO:0007669"/>
    <property type="project" value="UniProtKB-KW"/>
</dbReference>
<dbReference type="PROSITE" id="PS51186">
    <property type="entry name" value="GNAT"/>
    <property type="match status" value="1"/>
</dbReference>
<dbReference type="InterPro" id="IPR000182">
    <property type="entry name" value="GNAT_dom"/>
</dbReference>
<proteinExistence type="predicted"/>
<dbReference type="Proteomes" id="UP001596403">
    <property type="component" value="Unassembled WGS sequence"/>
</dbReference>
<keyword evidence="2" id="KW-0012">Acyltransferase</keyword>
<sequence>MTQTANSASPNVMFGIKEDGAYRGILELHILEDGRAEIGLSVEDAYQGRGFGRALFQLGLSEAQARQVHSVDVHFSNANAAIQKLCLEMGGDMRVNGMDSMSRITL</sequence>
<evidence type="ECO:0000259" key="1">
    <source>
        <dbReference type="PROSITE" id="PS51186"/>
    </source>
</evidence>
<evidence type="ECO:0000313" key="2">
    <source>
        <dbReference type="EMBL" id="MFC6643550.1"/>
    </source>
</evidence>
<accession>A0ABW1Z5E0</accession>